<accession>M3Z869</accession>
<feature type="region of interest" description="Disordered" evidence="1">
    <location>
        <begin position="25"/>
        <end position="47"/>
    </location>
</feature>
<protein>
    <submittedName>
        <fullName evidence="2">Uncharacterized protein</fullName>
    </submittedName>
</protein>
<dbReference type="Ensembl" id="ENSMPUT00000020065.1">
    <property type="protein sequence ID" value="ENSMPUP00000019782.1"/>
    <property type="gene ID" value="ENSMPUG00000019913.1"/>
</dbReference>
<sequence length="581" mass="62970">MEGRGPRRGISIPCLLCCGGFSSRPGFHSPEIPPVSKEPGVRRGSATCPESCGQEAVVLLCGAAGQVLSPELPKRESWSPPRRGTPRRPRSLGRDRPREAERVSQRDPAGEAGLHPGPAPQGPPPPPRCCLCFPGRHGPRVPRKYARRCAFDPLETSILKNDSSVVKPSKLCCLQKELVMSDSSTETGTCRALGSGWERGRSPPPSALRHTCFRWMSKRVCLFQHVSDLWGWLSGSRQGLPCRQHCSRPPGQPDAGPTVTVYTRYHFSCAETHPARWPLGGRPRVCLVLSHVHPAAAPPTDRPPESLRTRCAHFDSNGKKKPRPTEPGPAGAHGPCVCTRVCPQHCVCAGVCVRHVSPCAQLPFPRGALEAFPVRLWARTSWRPNGCVWGCWMLPCALRGWGCPPRSFGWGMRGVKRCPGNWGHASPGHPDSGAVRAPQAAATCHFWGPILLPCLPWRAPAALGNRPQAGAGQGPCRTWMPHSPCRASSQLKPAPWPGLDSLKSLQTGLGDVLFVELLQGVQEGVHFAHHDFRGFPALVLGDLAPGRRQDHDGSRDVDHGVRRGPEGLQLCQVVLETTGGR</sequence>
<dbReference type="EMBL" id="AEYP01025180">
    <property type="status" value="NOT_ANNOTATED_CDS"/>
    <property type="molecule type" value="Genomic_DNA"/>
</dbReference>
<feature type="compositionally biased region" description="Basic and acidic residues" evidence="1">
    <location>
        <begin position="92"/>
        <end position="109"/>
    </location>
</feature>
<name>M3Z869_MUSPF</name>
<reference evidence="2" key="1">
    <citation type="submission" date="2024-06" db="UniProtKB">
        <authorList>
            <consortium name="Ensembl"/>
        </authorList>
    </citation>
    <scope>IDENTIFICATION</scope>
</reference>
<feature type="region of interest" description="Disordered" evidence="1">
    <location>
        <begin position="72"/>
        <end position="123"/>
    </location>
</feature>
<evidence type="ECO:0000256" key="1">
    <source>
        <dbReference type="SAM" id="MobiDB-lite"/>
    </source>
</evidence>
<evidence type="ECO:0000313" key="2">
    <source>
        <dbReference type="Ensembl" id="ENSMPUP00000019782.1"/>
    </source>
</evidence>
<organism evidence="2">
    <name type="scientific">Mustela putorius furo</name>
    <name type="common">European domestic ferret</name>
    <name type="synonym">Mustela furo</name>
    <dbReference type="NCBI Taxonomy" id="9669"/>
    <lineage>
        <taxon>Eukaryota</taxon>
        <taxon>Metazoa</taxon>
        <taxon>Chordata</taxon>
        <taxon>Craniata</taxon>
        <taxon>Vertebrata</taxon>
        <taxon>Euteleostomi</taxon>
        <taxon>Mammalia</taxon>
        <taxon>Eutheria</taxon>
        <taxon>Laurasiatheria</taxon>
        <taxon>Carnivora</taxon>
        <taxon>Caniformia</taxon>
        <taxon>Musteloidea</taxon>
        <taxon>Mustelidae</taxon>
        <taxon>Mustelinae</taxon>
        <taxon>Mustela</taxon>
    </lineage>
</organism>
<proteinExistence type="predicted"/>
<dbReference type="InParanoid" id="M3Z869"/>
<dbReference type="HOGENOM" id="CLU_469252_0_0_1"/>
<dbReference type="AlphaFoldDB" id="M3Z869"/>